<evidence type="ECO:0000313" key="5">
    <source>
        <dbReference type="EMBL" id="MBY77992.1"/>
    </source>
</evidence>
<dbReference type="Gene3D" id="3.10.490.10">
    <property type="entry name" value="Gamma-glutamyl cyclotransferase-like"/>
    <property type="match status" value="1"/>
</dbReference>
<dbReference type="AlphaFoldDB" id="A0A2S2QLE0"/>
<evidence type="ECO:0000256" key="4">
    <source>
        <dbReference type="ARBA" id="ARBA00048073"/>
    </source>
</evidence>
<sequence>MDKDREFWVFGYGSLCWNPGFEFKDSMVGYVQGFSRKFWQGNIAHRGTKEKPGRVATLIEDPQGFVWGKAFQLPDETAFKYLEMREVYMGGYEVHKVNVRTDDGLRTVNATVYVATPDNGQWLGQAPVDELAAQVATCSGPAGHNAEYVIRLAQWERQHAPQHRVDDELKALERLVLERLVANGVRPDDVLSNHRPSFSSMVPEKKLRCLNI</sequence>
<dbReference type="PANTHER" id="PTHR12192:SF26">
    <property type="entry name" value="GLUTATHIONE-SPECIFIC GAMMA-GLUTAMYLCYCLOTRANSFERASE 1"/>
    <property type="match status" value="1"/>
</dbReference>
<dbReference type="GO" id="GO:0061928">
    <property type="term" value="F:glutathione specific gamma-glutamylcyclotransferase activity"/>
    <property type="evidence" value="ECO:0007669"/>
    <property type="project" value="UniProtKB-EC"/>
</dbReference>
<dbReference type="EMBL" id="GGMS01008789">
    <property type="protein sequence ID" value="MBY77992.1"/>
    <property type="molecule type" value="Transcribed_RNA"/>
</dbReference>
<dbReference type="OrthoDB" id="1933483at2759"/>
<protein>
    <recommendedName>
        <fullName evidence="2">glutathione-specific gamma-glutamylcyclotransferase</fullName>
        <ecNumber evidence="2">4.3.2.7</ecNumber>
    </recommendedName>
</protein>
<accession>A0A2S2QLE0</accession>
<gene>
    <name evidence="5" type="primary">CHAC1</name>
    <name evidence="7" type="synonym">LOC112694620</name>
    <name evidence="5" type="ORF">g.167521</name>
</gene>
<dbReference type="GO" id="GO:0005737">
    <property type="term" value="C:cytoplasm"/>
    <property type="evidence" value="ECO:0007669"/>
    <property type="project" value="TreeGrafter"/>
</dbReference>
<reference evidence="7" key="2">
    <citation type="submission" date="2025-04" db="UniProtKB">
        <authorList>
            <consortium name="RefSeq"/>
        </authorList>
    </citation>
    <scope>IDENTIFICATION</scope>
    <source>
        <tissue evidence="7">Whole body</tissue>
    </source>
</reference>
<reference evidence="5" key="1">
    <citation type="submission" date="2018-04" db="EMBL/GenBank/DDBJ databases">
        <title>Transcriptome assembly of Sipha flava.</title>
        <authorList>
            <person name="Scully E.D."/>
            <person name="Geib S.M."/>
            <person name="Palmer N.A."/>
            <person name="Koch K."/>
            <person name="Bradshaw J."/>
            <person name="Heng-Moss T."/>
            <person name="Sarath G."/>
        </authorList>
    </citation>
    <scope>NUCLEOTIDE SEQUENCE</scope>
</reference>
<dbReference type="GO" id="GO:0006751">
    <property type="term" value="P:glutathione catabolic process"/>
    <property type="evidence" value="ECO:0007669"/>
    <property type="project" value="InterPro"/>
</dbReference>
<evidence type="ECO:0000313" key="6">
    <source>
        <dbReference type="Proteomes" id="UP000694846"/>
    </source>
</evidence>
<dbReference type="Proteomes" id="UP000694846">
    <property type="component" value="Unplaced"/>
</dbReference>
<comment type="catalytic activity">
    <reaction evidence="4">
        <text>glutathione = L-cysteinylglycine + 5-oxo-L-proline</text>
        <dbReference type="Rhea" id="RHEA:47724"/>
        <dbReference type="ChEBI" id="CHEBI:57925"/>
        <dbReference type="ChEBI" id="CHEBI:58402"/>
        <dbReference type="ChEBI" id="CHEBI:61694"/>
        <dbReference type="EC" id="4.3.2.7"/>
    </reaction>
</comment>
<name>A0A2S2QLE0_9HEMI</name>
<keyword evidence="3" id="KW-0456">Lyase</keyword>
<dbReference type="PANTHER" id="PTHR12192">
    <property type="entry name" value="CATION TRANSPORT PROTEIN CHAC-RELATED"/>
    <property type="match status" value="1"/>
</dbReference>
<evidence type="ECO:0000256" key="2">
    <source>
        <dbReference type="ARBA" id="ARBA00012344"/>
    </source>
</evidence>
<dbReference type="SUPFAM" id="SSF110857">
    <property type="entry name" value="Gamma-glutamyl cyclotransferase-like"/>
    <property type="match status" value="1"/>
</dbReference>
<evidence type="ECO:0000313" key="7">
    <source>
        <dbReference type="RefSeq" id="XP_025425938.1"/>
    </source>
</evidence>
<dbReference type="Pfam" id="PF04752">
    <property type="entry name" value="ChaC"/>
    <property type="match status" value="1"/>
</dbReference>
<dbReference type="InterPro" id="IPR013024">
    <property type="entry name" value="GGCT-like"/>
</dbReference>
<dbReference type="InterPro" id="IPR036568">
    <property type="entry name" value="GGCT-like_sf"/>
</dbReference>
<evidence type="ECO:0000256" key="1">
    <source>
        <dbReference type="ARBA" id="ARBA00009662"/>
    </source>
</evidence>
<comment type="similarity">
    <text evidence="1">Belongs to the gamma-glutamylcyclotransferase family. ChaC subfamily.</text>
</comment>
<dbReference type="CDD" id="cd06661">
    <property type="entry name" value="GGCT_like"/>
    <property type="match status" value="1"/>
</dbReference>
<dbReference type="RefSeq" id="XP_025425938.1">
    <property type="nucleotide sequence ID" value="XM_025570153.1"/>
</dbReference>
<evidence type="ECO:0000256" key="3">
    <source>
        <dbReference type="ARBA" id="ARBA00023239"/>
    </source>
</evidence>
<dbReference type="InterPro" id="IPR006840">
    <property type="entry name" value="ChaC"/>
</dbReference>
<keyword evidence="6" id="KW-1185">Reference proteome</keyword>
<organism evidence="5">
    <name type="scientific">Sipha flava</name>
    <name type="common">yellow sugarcane aphid</name>
    <dbReference type="NCBI Taxonomy" id="143950"/>
    <lineage>
        <taxon>Eukaryota</taxon>
        <taxon>Metazoa</taxon>
        <taxon>Ecdysozoa</taxon>
        <taxon>Arthropoda</taxon>
        <taxon>Hexapoda</taxon>
        <taxon>Insecta</taxon>
        <taxon>Pterygota</taxon>
        <taxon>Neoptera</taxon>
        <taxon>Paraneoptera</taxon>
        <taxon>Hemiptera</taxon>
        <taxon>Sternorrhyncha</taxon>
        <taxon>Aphidomorpha</taxon>
        <taxon>Aphidoidea</taxon>
        <taxon>Aphididae</taxon>
        <taxon>Sipha</taxon>
    </lineage>
</organism>
<proteinExistence type="inferred from homology"/>
<dbReference type="EC" id="4.3.2.7" evidence="2"/>